<dbReference type="Proteomes" id="UP001236585">
    <property type="component" value="Chromosome"/>
</dbReference>
<dbReference type="SUPFAM" id="SSF55961">
    <property type="entry name" value="Bet v1-like"/>
    <property type="match status" value="1"/>
</dbReference>
<keyword evidence="2" id="KW-1185">Reference proteome</keyword>
<sequence>MAVQASREVVIDAPPEVILGVLADIGSVPTWSSVHKRAEVIDRYPDGRPHHVKVGIRVSGIVDNEVLEYHWGPDWVVWDARKTMQQHAQHVEYTMQRETEDRTRVRFEITLEPSTPIPEFLVNRARKKILYAATEGLRRKVTAIVAAKGLTA</sequence>
<accession>A0ABY8VSS6</accession>
<evidence type="ECO:0000313" key="1">
    <source>
        <dbReference type="EMBL" id="WIM86001.1"/>
    </source>
</evidence>
<gene>
    <name evidence="1" type="ORF">PT015_13775</name>
</gene>
<dbReference type="InterPro" id="IPR023393">
    <property type="entry name" value="START-like_dom_sf"/>
</dbReference>
<dbReference type="InterPro" id="IPR019587">
    <property type="entry name" value="Polyketide_cyclase/dehydratase"/>
</dbReference>
<proteinExistence type="predicted"/>
<dbReference type="PANTHER" id="PTHR39683">
    <property type="entry name" value="CONSERVED PROTEIN TB16.3"/>
    <property type="match status" value="1"/>
</dbReference>
<evidence type="ECO:0000313" key="2">
    <source>
        <dbReference type="Proteomes" id="UP001236585"/>
    </source>
</evidence>
<dbReference type="EMBL" id="CP126981">
    <property type="protein sequence ID" value="WIM86001.1"/>
    <property type="molecule type" value="Genomic_DNA"/>
</dbReference>
<dbReference type="PANTHER" id="PTHR39683:SF4">
    <property type="entry name" value="COENZYME Q-BINDING PROTEIN COQ10 START DOMAIN-CONTAINING PROTEIN"/>
    <property type="match status" value="1"/>
</dbReference>
<dbReference type="Gene3D" id="3.30.530.20">
    <property type="match status" value="1"/>
</dbReference>
<dbReference type="CDD" id="cd07819">
    <property type="entry name" value="SRPBCC_2"/>
    <property type="match status" value="1"/>
</dbReference>
<reference evidence="1 2" key="1">
    <citation type="journal article" date="2023" name="Microbiol. Resour. Announc.">
        <title>Complete Genome Sequence of Mycobacterium wuenschmanii, a novel Nontuberculous Mycobacterium Isolated from a captive population of Amazon Milk Frogs.</title>
        <authorList>
            <person name="Hicks J."/>
            <person name="Zeineldin M."/>
            <person name="Ward H."/>
            <person name="Wuenschmann A."/>
            <person name="Camp P."/>
            <person name="Farrell D."/>
            <person name="Lehman K."/>
            <person name="Thacker T."/>
            <person name="Cuthbert E."/>
        </authorList>
    </citation>
    <scope>NUCLEOTIDE SEQUENCE [LARGE SCALE GENOMIC DNA]</scope>
    <source>
        <strain evidence="1 2">Wuenschmanii</strain>
    </source>
</reference>
<dbReference type="Pfam" id="PF10604">
    <property type="entry name" value="Polyketide_cyc2"/>
    <property type="match status" value="1"/>
</dbReference>
<dbReference type="RefSeq" id="WP_285185179.1">
    <property type="nucleotide sequence ID" value="NZ_CP126981.1"/>
</dbReference>
<protein>
    <submittedName>
        <fullName evidence="1">SRPBCC family protein</fullName>
    </submittedName>
</protein>
<organism evidence="1 2">
    <name type="scientific">Candidatus Mycobacterium wuenschmannii</name>
    <dbReference type="NCBI Taxonomy" id="3027808"/>
    <lineage>
        <taxon>Bacteria</taxon>
        <taxon>Bacillati</taxon>
        <taxon>Actinomycetota</taxon>
        <taxon>Actinomycetes</taxon>
        <taxon>Mycobacteriales</taxon>
        <taxon>Mycobacteriaceae</taxon>
        <taxon>Mycobacterium</taxon>
    </lineage>
</organism>
<name>A0ABY8VSS6_9MYCO</name>